<comment type="caution">
    <text evidence="1">The sequence shown here is derived from an EMBL/GenBank/DDBJ whole genome shotgun (WGS) entry which is preliminary data.</text>
</comment>
<reference evidence="1" key="1">
    <citation type="submission" date="2024-01" db="EMBL/GenBank/DDBJ databases">
        <title>First draft genome sequence data of TA4-1, the type strain of Gram-positive actinobacterium Streptomyces chiangmaiensis.</title>
        <authorList>
            <person name="Yasawong M."/>
            <person name="Nantapong N."/>
        </authorList>
    </citation>
    <scope>NUCLEOTIDE SEQUENCE</scope>
    <source>
        <strain evidence="1">TA4-1</strain>
    </source>
</reference>
<sequence>MGELRAHVEEGTVGELRAHVEEVTGSRPGDPVKIASAILAALAADNTPVRLALGNAARDRLDDAAEQTHKDRIAWESVSRGTDFGD</sequence>
<organism evidence="1 2">
    <name type="scientific">Streptomyces chiangmaiensis</name>
    <dbReference type="NCBI Taxonomy" id="766497"/>
    <lineage>
        <taxon>Bacteria</taxon>
        <taxon>Bacillati</taxon>
        <taxon>Actinomycetota</taxon>
        <taxon>Actinomycetes</taxon>
        <taxon>Kitasatosporales</taxon>
        <taxon>Streptomycetaceae</taxon>
        <taxon>Streptomyces</taxon>
    </lineage>
</organism>
<name>A0ABU7FPS1_9ACTN</name>
<evidence type="ECO:0000313" key="2">
    <source>
        <dbReference type="Proteomes" id="UP001333996"/>
    </source>
</evidence>
<proteinExistence type="predicted"/>
<dbReference type="EMBL" id="JAYWVC010000139">
    <property type="protein sequence ID" value="MED7826115.1"/>
    <property type="molecule type" value="Genomic_DNA"/>
</dbReference>
<dbReference type="Proteomes" id="UP001333996">
    <property type="component" value="Unassembled WGS sequence"/>
</dbReference>
<dbReference type="RefSeq" id="WP_329510528.1">
    <property type="nucleotide sequence ID" value="NZ_BAAAYZ010000071.1"/>
</dbReference>
<evidence type="ECO:0008006" key="3">
    <source>
        <dbReference type="Google" id="ProtNLM"/>
    </source>
</evidence>
<protein>
    <recommendedName>
        <fullName evidence="3">Short-chain dehydrogenase</fullName>
    </recommendedName>
</protein>
<gene>
    <name evidence="1" type="ORF">VXC91_30150</name>
</gene>
<evidence type="ECO:0000313" key="1">
    <source>
        <dbReference type="EMBL" id="MED7826115.1"/>
    </source>
</evidence>
<dbReference type="Gene3D" id="3.40.50.720">
    <property type="entry name" value="NAD(P)-binding Rossmann-like Domain"/>
    <property type="match status" value="1"/>
</dbReference>
<keyword evidence="2" id="KW-1185">Reference proteome</keyword>
<accession>A0ABU7FPS1</accession>